<evidence type="ECO:0000313" key="2">
    <source>
        <dbReference type="EMBL" id="SNR91491.1"/>
    </source>
</evidence>
<dbReference type="AlphaFoldDB" id="A0A239A849"/>
<evidence type="ECO:0000256" key="1">
    <source>
        <dbReference type="SAM" id="MobiDB-lite"/>
    </source>
</evidence>
<evidence type="ECO:0000313" key="3">
    <source>
        <dbReference type="Proteomes" id="UP000198310"/>
    </source>
</evidence>
<feature type="compositionally biased region" description="Acidic residues" evidence="1">
    <location>
        <begin position="41"/>
        <end position="50"/>
    </location>
</feature>
<dbReference type="RefSeq" id="WP_089333873.1">
    <property type="nucleotide sequence ID" value="NZ_FZNS01000011.1"/>
</dbReference>
<reference evidence="3" key="1">
    <citation type="submission" date="2017-06" db="EMBL/GenBank/DDBJ databases">
        <authorList>
            <person name="Varghese N."/>
            <person name="Submissions S."/>
        </authorList>
    </citation>
    <scope>NUCLEOTIDE SEQUENCE [LARGE SCALE GENOMIC DNA]</scope>
    <source>
        <strain evidence="3">DSM 28041</strain>
    </source>
</reference>
<proteinExistence type="predicted"/>
<accession>A0A239A849</accession>
<gene>
    <name evidence="2" type="ORF">SAMN06269173_11135</name>
</gene>
<feature type="compositionally biased region" description="Basic and acidic residues" evidence="1">
    <location>
        <begin position="51"/>
        <end position="61"/>
    </location>
</feature>
<protein>
    <submittedName>
        <fullName evidence="2">Uncharacterized protein</fullName>
    </submittedName>
</protein>
<dbReference type="EMBL" id="FZNS01000011">
    <property type="protein sequence ID" value="SNR91491.1"/>
    <property type="molecule type" value="Genomic_DNA"/>
</dbReference>
<dbReference type="Proteomes" id="UP000198310">
    <property type="component" value="Unassembled WGS sequence"/>
</dbReference>
<feature type="region of interest" description="Disordered" evidence="1">
    <location>
        <begin position="41"/>
        <end position="61"/>
    </location>
</feature>
<sequence>MSWEPEDGHCRWCGGGLDDEYEQDAGVCCWCRDREEEDERLWDDDSEDDPINEHYKQHGYF</sequence>
<organism evidence="2 3">
    <name type="scientific">Hymenobacter mucosus</name>
    <dbReference type="NCBI Taxonomy" id="1411120"/>
    <lineage>
        <taxon>Bacteria</taxon>
        <taxon>Pseudomonadati</taxon>
        <taxon>Bacteroidota</taxon>
        <taxon>Cytophagia</taxon>
        <taxon>Cytophagales</taxon>
        <taxon>Hymenobacteraceae</taxon>
        <taxon>Hymenobacter</taxon>
    </lineage>
</organism>
<name>A0A239A849_9BACT</name>
<keyword evidence="3" id="KW-1185">Reference proteome</keyword>